<dbReference type="Proteomes" id="UP001596142">
    <property type="component" value="Unassembled WGS sequence"/>
</dbReference>
<dbReference type="InterPro" id="IPR003723">
    <property type="entry name" value="Precorrin-6x_reduct"/>
</dbReference>
<reference evidence="5" key="1">
    <citation type="journal article" date="2019" name="Int. J. Syst. Evol. Microbiol.">
        <title>The Global Catalogue of Microorganisms (GCM) 10K type strain sequencing project: providing services to taxonomists for standard genome sequencing and annotation.</title>
        <authorList>
            <consortium name="The Broad Institute Genomics Platform"/>
            <consortium name="The Broad Institute Genome Sequencing Center for Infectious Disease"/>
            <person name="Wu L."/>
            <person name="Ma J."/>
        </authorList>
    </citation>
    <scope>NUCLEOTIDE SEQUENCE [LARGE SCALE GENOMIC DNA]</scope>
    <source>
        <strain evidence="5">CECT 7184</strain>
    </source>
</reference>
<sequence length="268" mass="30164">MIFFLAGTSDARELAVKVKKDGYKVLASVVTEEAAKELEKEDIQVRTGRLDVENMEKVFYEEEISLIVDASHPFAEEASKNAIEAAQNSGLHYIRYERASINTYDKLVVKVESYQEAAEFAAKRGGNIMLTTGSKTLDIFAKRLIGLDGVRLVCRMLPRIENMEKCKELGVEQKNIIALQGPFTKDLNKALYEQFGITTMITKESGKRGSFDEKVTSALELGIEVILIERPDIYYGDKGSTTEEILNKIESSYERGTEKWTSPQILNR</sequence>
<evidence type="ECO:0000256" key="1">
    <source>
        <dbReference type="ARBA" id="ARBA00004953"/>
    </source>
</evidence>
<dbReference type="PANTHER" id="PTHR36925:SF1">
    <property type="entry name" value="COBALT-PRECORRIN-6A REDUCTASE"/>
    <property type="match status" value="1"/>
</dbReference>
<dbReference type="EMBL" id="JBHSOZ010000004">
    <property type="protein sequence ID" value="MFC5713145.1"/>
    <property type="molecule type" value="Genomic_DNA"/>
</dbReference>
<dbReference type="PROSITE" id="PS51014">
    <property type="entry name" value="COBK_CBIJ"/>
    <property type="match status" value="1"/>
</dbReference>
<dbReference type="PANTHER" id="PTHR36925">
    <property type="entry name" value="COBALT-PRECORRIN-6A REDUCTASE"/>
    <property type="match status" value="1"/>
</dbReference>
<evidence type="ECO:0000256" key="2">
    <source>
        <dbReference type="ARBA" id="ARBA00022573"/>
    </source>
</evidence>
<proteinExistence type="predicted"/>
<dbReference type="RefSeq" id="WP_054637241.1">
    <property type="nucleotide sequence ID" value="NZ_JBHSOZ010000004.1"/>
</dbReference>
<evidence type="ECO:0000313" key="5">
    <source>
        <dbReference type="Proteomes" id="UP001596142"/>
    </source>
</evidence>
<evidence type="ECO:0000313" key="4">
    <source>
        <dbReference type="EMBL" id="MFC5713145.1"/>
    </source>
</evidence>
<comment type="pathway">
    <text evidence="1">Cofactor biosynthesis; adenosylcobalamin biosynthesis.</text>
</comment>
<name>A0ABW0YL24_9BACI</name>
<dbReference type="NCBIfam" id="TIGR00715">
    <property type="entry name" value="precor6x_red"/>
    <property type="match status" value="1"/>
</dbReference>
<gene>
    <name evidence="4" type="primary">cobK</name>
    <name evidence="4" type="ORF">ACFPU1_10145</name>
</gene>
<dbReference type="Pfam" id="PF02571">
    <property type="entry name" value="CbiJ"/>
    <property type="match status" value="1"/>
</dbReference>
<keyword evidence="5" id="KW-1185">Reference proteome</keyword>
<dbReference type="GO" id="GO:0016994">
    <property type="term" value="F:precorrin-6A reductase activity"/>
    <property type="evidence" value="ECO:0007669"/>
    <property type="project" value="UniProtKB-EC"/>
</dbReference>
<accession>A0ABW0YL24</accession>
<dbReference type="EC" id="1.3.1.54" evidence="4"/>
<keyword evidence="3 4" id="KW-0560">Oxidoreductase</keyword>
<organism evidence="4 5">
    <name type="scientific">Thalassorhabdus alkalitolerans</name>
    <dbReference type="NCBI Taxonomy" id="2282697"/>
    <lineage>
        <taxon>Bacteria</taxon>
        <taxon>Bacillati</taxon>
        <taxon>Bacillota</taxon>
        <taxon>Bacilli</taxon>
        <taxon>Bacillales</taxon>
        <taxon>Bacillaceae</taxon>
        <taxon>Thalassorhabdus</taxon>
    </lineage>
</organism>
<comment type="caution">
    <text evidence="4">The sequence shown here is derived from an EMBL/GenBank/DDBJ whole genome shotgun (WGS) entry which is preliminary data.</text>
</comment>
<keyword evidence="2" id="KW-0169">Cobalamin biosynthesis</keyword>
<evidence type="ECO:0000256" key="3">
    <source>
        <dbReference type="ARBA" id="ARBA00023002"/>
    </source>
</evidence>
<protein>
    <submittedName>
        <fullName evidence="4">Precorrin-6A reductase</fullName>
        <ecNumber evidence="4">1.3.1.54</ecNumber>
    </submittedName>
</protein>